<evidence type="ECO:0000256" key="6">
    <source>
        <dbReference type="ARBA" id="ARBA00022989"/>
    </source>
</evidence>
<sequence length="523" mass="56985">MSTTNSSSVAKRKSSLSSPARRPRFYLFSNMAALRGKVVPSRLTTCLFKQTTAASISTLPAAWTRNGNVMHRSHLHTIRGSGGMFVQALLGRHNHGRLYLVSSVAVRQNSSQTTDGMVPAASSTADIPLSAPESAPEAAAETASVSVPVSAPLSVSESVTAPDLTPVTTQPITEVTEAPVLAMDVLQGAGAELSLSELGLGSYTPVGLIQNLLEFMHVSIGLPWWGAIVAGTIIARCAVFPVIVKGQREAAKLNNVLPEMTKLTNRMNEAKQSGNKFEFSKAYSDMMLFQKKHDVNPLRGFLVPLVQAPVFISFFIGLRKMAYAPVPSMQTGGLWWFTDLTAADPYYILPLAVTGTMFAILELGAESGVDNPNLRAMKTVFRIMPFIILPMTINFPTAVFTYWMTSNLFSLGQVALLRHPAVRKKLNIPARITHPSSALPPSEGFVESVRKGWKNAQLAHQLQERERRIKDHLDIAAKGPLRQTFTQNPLHQASASMSTENSSRPKQVQQKSGKKRPWEETIG</sequence>
<organism evidence="13 14">
    <name type="scientific">Pangasianodon hypophthalmus</name>
    <name type="common">Striped catfish</name>
    <name type="synonym">Helicophagus hypophthalmus</name>
    <dbReference type="NCBI Taxonomy" id="310915"/>
    <lineage>
        <taxon>Eukaryota</taxon>
        <taxon>Metazoa</taxon>
        <taxon>Chordata</taxon>
        <taxon>Craniata</taxon>
        <taxon>Vertebrata</taxon>
        <taxon>Euteleostomi</taxon>
        <taxon>Actinopterygii</taxon>
        <taxon>Neopterygii</taxon>
        <taxon>Teleostei</taxon>
        <taxon>Ostariophysi</taxon>
        <taxon>Siluriformes</taxon>
        <taxon>Pangasiidae</taxon>
        <taxon>Pangasianodon</taxon>
    </lineage>
</organism>
<feature type="compositionally biased region" description="Polar residues" evidence="10">
    <location>
        <begin position="111"/>
        <end position="125"/>
    </location>
</feature>
<keyword evidence="6 11" id="KW-1133">Transmembrane helix</keyword>
<evidence type="ECO:0000256" key="3">
    <source>
        <dbReference type="ARBA" id="ARBA00022692"/>
    </source>
</evidence>
<feature type="transmembrane region" description="Helical" evidence="11">
    <location>
        <begin position="346"/>
        <end position="365"/>
    </location>
</feature>
<accession>A0A5N5PI65</accession>
<evidence type="ECO:0000259" key="12">
    <source>
        <dbReference type="Pfam" id="PF02096"/>
    </source>
</evidence>
<dbReference type="GO" id="GO:0005743">
    <property type="term" value="C:mitochondrial inner membrane"/>
    <property type="evidence" value="ECO:0007669"/>
    <property type="project" value="UniProtKB-SubCell"/>
</dbReference>
<dbReference type="EMBL" id="VFJC01000005">
    <property type="protein sequence ID" value="KAB5579289.1"/>
    <property type="molecule type" value="Genomic_DNA"/>
</dbReference>
<dbReference type="InterPro" id="IPR028055">
    <property type="entry name" value="YidC/Oxa/ALB_C"/>
</dbReference>
<proteinExistence type="inferred from homology"/>
<keyword evidence="4" id="KW-0999">Mitochondrion inner membrane</keyword>
<comment type="similarity">
    <text evidence="2 9">Belongs to the OXA1/ALB3/YidC family.</text>
</comment>
<reference evidence="13 14" key="1">
    <citation type="submission" date="2019-06" db="EMBL/GenBank/DDBJ databases">
        <title>A chromosome-scale genome assembly of the striped catfish, Pangasianodon hypophthalmus.</title>
        <authorList>
            <person name="Wen M."/>
            <person name="Zahm M."/>
            <person name="Roques C."/>
            <person name="Cabau C."/>
            <person name="Klopp C."/>
            <person name="Donnadieu C."/>
            <person name="Jouanno E."/>
            <person name="Avarre J.-C."/>
            <person name="Campet M."/>
            <person name="Ha T.T.T."/>
            <person name="Dugue R."/>
            <person name="Lampietro C."/>
            <person name="Louis A."/>
            <person name="Herpin A."/>
            <person name="Echchiki A."/>
            <person name="Berthelot C."/>
            <person name="Parey E."/>
            <person name="Roest-Crollius H."/>
            <person name="Braasch I."/>
            <person name="Postlethwait J."/>
            <person name="Bobe J."/>
            <person name="Montfort J."/>
            <person name="Bouchez O."/>
            <person name="Begum T."/>
            <person name="Schartl M."/>
            <person name="Guiguen Y."/>
        </authorList>
    </citation>
    <scope>NUCLEOTIDE SEQUENCE [LARGE SCALE GENOMIC DNA]</scope>
    <source>
        <strain evidence="13 14">Indonesia</strain>
        <tissue evidence="13">Blood</tissue>
    </source>
</reference>
<feature type="compositionally biased region" description="Polar residues" evidence="10">
    <location>
        <begin position="483"/>
        <end position="511"/>
    </location>
</feature>
<evidence type="ECO:0000256" key="10">
    <source>
        <dbReference type="SAM" id="MobiDB-lite"/>
    </source>
</evidence>
<dbReference type="NCBIfam" id="TIGR03592">
    <property type="entry name" value="yidC_oxa1_cterm"/>
    <property type="match status" value="1"/>
</dbReference>
<feature type="domain" description="Membrane insertase YidC/Oxa/ALB C-terminal" evidence="12">
    <location>
        <begin position="224"/>
        <end position="417"/>
    </location>
</feature>
<evidence type="ECO:0000256" key="7">
    <source>
        <dbReference type="ARBA" id="ARBA00023128"/>
    </source>
</evidence>
<dbReference type="PANTHER" id="PTHR12428">
    <property type="entry name" value="OXA1"/>
    <property type="match status" value="1"/>
</dbReference>
<keyword evidence="14" id="KW-1185">Reference proteome</keyword>
<gene>
    <name evidence="13" type="ORF">PHYPO_G00193390</name>
</gene>
<evidence type="ECO:0000256" key="2">
    <source>
        <dbReference type="ARBA" id="ARBA00009877"/>
    </source>
</evidence>
<dbReference type="GO" id="GO:0032979">
    <property type="term" value="P:protein insertion into mitochondrial inner membrane from matrix"/>
    <property type="evidence" value="ECO:0007669"/>
    <property type="project" value="TreeGrafter"/>
</dbReference>
<name>A0A5N5PI65_PANHP</name>
<evidence type="ECO:0000256" key="4">
    <source>
        <dbReference type="ARBA" id="ARBA00022792"/>
    </source>
</evidence>
<protein>
    <recommendedName>
        <fullName evidence="12">Membrane insertase YidC/Oxa/ALB C-terminal domain-containing protein</fullName>
    </recommendedName>
</protein>
<keyword evidence="5" id="KW-0809">Transit peptide</keyword>
<keyword evidence="7" id="KW-0496">Mitochondrion</keyword>
<evidence type="ECO:0000313" key="14">
    <source>
        <dbReference type="Proteomes" id="UP000327468"/>
    </source>
</evidence>
<dbReference type="CDD" id="cd20069">
    <property type="entry name" value="5TM_Oxa1-like"/>
    <property type="match status" value="1"/>
</dbReference>
<keyword evidence="3 9" id="KW-0812">Transmembrane</keyword>
<feature type="transmembrane region" description="Helical" evidence="11">
    <location>
        <begin position="301"/>
        <end position="326"/>
    </location>
</feature>
<feature type="region of interest" description="Disordered" evidence="10">
    <location>
        <begin position="480"/>
        <end position="523"/>
    </location>
</feature>
<dbReference type="Proteomes" id="UP000327468">
    <property type="component" value="Chromosome 4"/>
</dbReference>
<evidence type="ECO:0000256" key="1">
    <source>
        <dbReference type="ARBA" id="ARBA00004448"/>
    </source>
</evidence>
<dbReference type="InterPro" id="IPR001708">
    <property type="entry name" value="YidC/ALB3/OXA1/COX18"/>
</dbReference>
<dbReference type="PANTHER" id="PTHR12428:SF66">
    <property type="entry name" value="MITOCHONDRIAL INNER MEMBRANE PROTEIN OXA1L"/>
    <property type="match status" value="1"/>
</dbReference>
<keyword evidence="8 11" id="KW-0472">Membrane</keyword>
<feature type="transmembrane region" description="Helical" evidence="11">
    <location>
        <begin position="386"/>
        <end position="404"/>
    </location>
</feature>
<evidence type="ECO:0000313" key="13">
    <source>
        <dbReference type="EMBL" id="KAB5579289.1"/>
    </source>
</evidence>
<dbReference type="AlphaFoldDB" id="A0A5N5PI65"/>
<feature type="compositionally biased region" description="Low complexity" evidence="10">
    <location>
        <begin position="128"/>
        <end position="142"/>
    </location>
</feature>
<evidence type="ECO:0000256" key="9">
    <source>
        <dbReference type="RuleBase" id="RU003945"/>
    </source>
</evidence>
<evidence type="ECO:0000256" key="5">
    <source>
        <dbReference type="ARBA" id="ARBA00022946"/>
    </source>
</evidence>
<comment type="caution">
    <text evidence="13">The sequence shown here is derived from an EMBL/GenBank/DDBJ whole genome shotgun (WGS) entry which is preliminary data.</text>
</comment>
<evidence type="ECO:0000256" key="8">
    <source>
        <dbReference type="ARBA" id="ARBA00023136"/>
    </source>
</evidence>
<feature type="transmembrane region" description="Helical" evidence="11">
    <location>
        <begin position="222"/>
        <end position="244"/>
    </location>
</feature>
<feature type="region of interest" description="Disordered" evidence="10">
    <location>
        <begin position="111"/>
        <end position="142"/>
    </location>
</feature>
<dbReference type="Pfam" id="PF02096">
    <property type="entry name" value="60KD_IMP"/>
    <property type="match status" value="1"/>
</dbReference>
<comment type="subcellular location">
    <subcellularLocation>
        <location evidence="9">Membrane</location>
        <topology evidence="9">Multi-pass membrane protein</topology>
    </subcellularLocation>
    <subcellularLocation>
        <location evidence="1">Mitochondrion inner membrane</location>
        <topology evidence="1">Multi-pass membrane protein</topology>
    </subcellularLocation>
</comment>
<dbReference type="GO" id="GO:0032977">
    <property type="term" value="F:membrane insertase activity"/>
    <property type="evidence" value="ECO:0007669"/>
    <property type="project" value="InterPro"/>
</dbReference>
<evidence type="ECO:0000256" key="11">
    <source>
        <dbReference type="SAM" id="Phobius"/>
    </source>
</evidence>